<dbReference type="NCBIfam" id="TIGR01509">
    <property type="entry name" value="HAD-SF-IA-v3"/>
    <property type="match status" value="1"/>
</dbReference>
<dbReference type="Proteomes" id="UP000001582">
    <property type="component" value="Chromosome"/>
</dbReference>
<keyword evidence="1" id="KW-0378">Hydrolase</keyword>
<dbReference type="InterPro" id="IPR006439">
    <property type="entry name" value="HAD-SF_hydro_IA"/>
</dbReference>
<gene>
    <name evidence="1" type="ordered locus">PSPA7_3229</name>
</gene>
<protein>
    <submittedName>
        <fullName evidence="1">Putative hydrolase</fullName>
    </submittedName>
</protein>
<evidence type="ECO:0000313" key="1">
    <source>
        <dbReference type="EMBL" id="ABR85262.2"/>
    </source>
</evidence>
<dbReference type="Gene3D" id="1.10.150.240">
    <property type="entry name" value="Putative phosphatase, domain 2"/>
    <property type="match status" value="1"/>
</dbReference>
<dbReference type="SFLD" id="SFLDS00003">
    <property type="entry name" value="Haloacid_Dehalogenase"/>
    <property type="match status" value="1"/>
</dbReference>
<dbReference type="Pfam" id="PF00702">
    <property type="entry name" value="Hydrolase"/>
    <property type="match status" value="1"/>
</dbReference>
<dbReference type="EMBL" id="CP000744">
    <property type="protein sequence ID" value="ABR85262.2"/>
    <property type="molecule type" value="Genomic_DNA"/>
</dbReference>
<evidence type="ECO:0000313" key="2">
    <source>
        <dbReference type="Proteomes" id="UP000001582"/>
    </source>
</evidence>
<dbReference type="PRINTS" id="PR00413">
    <property type="entry name" value="HADHALOGNASE"/>
</dbReference>
<dbReference type="InterPro" id="IPR023214">
    <property type="entry name" value="HAD_sf"/>
</dbReference>
<dbReference type="AlphaFoldDB" id="A6V6A4"/>
<dbReference type="KEGG" id="pap:PSPA7_3229"/>
<dbReference type="SFLD" id="SFLDG01129">
    <property type="entry name" value="C1.5:_HAD__Beta-PGM__Phosphata"/>
    <property type="match status" value="1"/>
</dbReference>
<reference evidence="1 2" key="1">
    <citation type="submission" date="2007-06" db="EMBL/GenBank/DDBJ databases">
        <authorList>
            <person name="Dodson R.J."/>
            <person name="Harkins D."/>
            <person name="Paulsen I.T."/>
        </authorList>
    </citation>
    <scope>NUCLEOTIDE SEQUENCE [LARGE SCALE GENOMIC DNA]</scope>
    <source>
        <strain evidence="1 2">PA7</strain>
    </source>
</reference>
<dbReference type="InterPro" id="IPR036412">
    <property type="entry name" value="HAD-like_sf"/>
</dbReference>
<sequence length="235" mass="25677">MHRLEFSAVLFDMDGVLIRSREAIASAWGSVAREQGVALDADCLRDHVHGRPGGYTLDYLFGHLPPERRRALKQQVDTLEERADCPLLPGVADFLRQLRRLDVPLALVTSSWPARIEHVLRQHDLQTAFRTLVSRDDVAHGKPAPDGYRLAAARLGLPAARCLVFEDSLSGVQAACAAGAACVAIGDEAGLLDAGARWSARDFRELRIAREEQALYCLRRQPAAPAGSQRSVGVP</sequence>
<dbReference type="Gene3D" id="3.40.50.1000">
    <property type="entry name" value="HAD superfamily/HAD-like"/>
    <property type="match status" value="1"/>
</dbReference>
<dbReference type="PANTHER" id="PTHR43481:SF4">
    <property type="entry name" value="GLYCEROL-1-PHOSPHATE PHOSPHOHYDROLASE 1-RELATED"/>
    <property type="match status" value="1"/>
</dbReference>
<dbReference type="InterPro" id="IPR023198">
    <property type="entry name" value="PGP-like_dom2"/>
</dbReference>
<dbReference type="InterPro" id="IPR051806">
    <property type="entry name" value="HAD-like_SPP"/>
</dbReference>
<dbReference type="HOGENOM" id="CLU_045011_13_4_6"/>
<dbReference type="SFLD" id="SFLDG01135">
    <property type="entry name" value="C1.5.6:_HAD__Beta-PGM__Phospha"/>
    <property type="match status" value="1"/>
</dbReference>
<dbReference type="SUPFAM" id="SSF56784">
    <property type="entry name" value="HAD-like"/>
    <property type="match status" value="1"/>
</dbReference>
<reference evidence="1 2" key="2">
    <citation type="journal article" date="2010" name="PLoS ONE">
        <title>Complete genome sequence of the multiresistant taxonomic outlier Pseudomonas aeruginosa PA7.</title>
        <authorList>
            <person name="Roy P.H."/>
            <person name="Tetu S.G."/>
            <person name="Larouche A."/>
            <person name="Elbourne L."/>
            <person name="Tremblay S."/>
            <person name="Ren Q."/>
            <person name="Dodson R."/>
            <person name="Harkins D."/>
            <person name="Shay R."/>
            <person name="Watkins K."/>
            <person name="Mahamoud Y."/>
            <person name="Paulsen I.T."/>
        </authorList>
    </citation>
    <scope>NUCLEOTIDE SEQUENCE [LARGE SCALE GENOMIC DNA]</scope>
    <source>
        <strain evidence="1 2">PA7</strain>
    </source>
</reference>
<dbReference type="PANTHER" id="PTHR43481">
    <property type="entry name" value="FRUCTOSE-1-PHOSPHATE PHOSPHATASE"/>
    <property type="match status" value="1"/>
</dbReference>
<dbReference type="GO" id="GO:0050308">
    <property type="term" value="F:sugar-phosphatase activity"/>
    <property type="evidence" value="ECO:0007669"/>
    <property type="project" value="TreeGrafter"/>
</dbReference>
<accession>A6V6A4</accession>
<name>A6V6A4_PSEP7</name>
<proteinExistence type="predicted"/>
<organism evidence="1 2">
    <name type="scientific">Pseudomonas paraeruginosa (strain DSM 24068 / PA7)</name>
    <name type="common">Pseudomonas aeruginosa (strain PA7)</name>
    <dbReference type="NCBI Taxonomy" id="381754"/>
    <lineage>
        <taxon>Bacteria</taxon>
        <taxon>Pseudomonadati</taxon>
        <taxon>Pseudomonadota</taxon>
        <taxon>Gammaproteobacteria</taxon>
        <taxon>Pseudomonadales</taxon>
        <taxon>Pseudomonadaceae</taxon>
        <taxon>Pseudomonas</taxon>
        <taxon>Pseudomonas paraeruginosa</taxon>
    </lineage>
</organism>